<feature type="transmembrane region" description="Helical" evidence="2">
    <location>
        <begin position="82"/>
        <end position="103"/>
    </location>
</feature>
<feature type="transmembrane region" description="Helical" evidence="2">
    <location>
        <begin position="247"/>
        <end position="270"/>
    </location>
</feature>
<dbReference type="Proteomes" id="UP001201812">
    <property type="component" value="Unassembled WGS sequence"/>
</dbReference>
<feature type="transmembrane region" description="Helical" evidence="2">
    <location>
        <begin position="16"/>
        <end position="34"/>
    </location>
</feature>
<gene>
    <name evidence="3" type="ORF">DdX_06724</name>
</gene>
<feature type="transmembrane region" description="Helical" evidence="2">
    <location>
        <begin position="206"/>
        <end position="227"/>
    </location>
</feature>
<keyword evidence="2" id="KW-1133">Transmembrane helix</keyword>
<protein>
    <submittedName>
        <fullName evidence="3">Sre G protein-coupled chemoreceptor domain-containing protein</fullName>
    </submittedName>
</protein>
<sequence>MSCPDKLLITLYCVEFTIDVLCFANALVLAIVLLQCKTLHVNLRSVCLSMCFCVIMCALLRFLLIAHFLACNNLYTPDLKKWLFFVLGTFNVSSHLVEISIVIERTTSMLKISIYESWLCGTFAIFLIIFPYAITTPASLAVLLWDLVPIMTANLMLYAVLVLAWLVFFIVFYWSKMREKWRTTDKTLSERYQYYENLQTNQTMKFLCLFCFFHMGSALALQIVRQVVMDNTTPEATSYRYSMFECIMHIVYGICFVVFPFVLIFTITAIRKRFSLFPKAISDVEPEVRDMIIYSISGKKLPHRLSANGHFDFLQKSWDDHFSKKEGES</sequence>
<keyword evidence="2" id="KW-0812">Transmembrane</keyword>
<evidence type="ECO:0000313" key="3">
    <source>
        <dbReference type="EMBL" id="KAI1718303.1"/>
    </source>
</evidence>
<organism evidence="3 4">
    <name type="scientific">Ditylenchus destructor</name>
    <dbReference type="NCBI Taxonomy" id="166010"/>
    <lineage>
        <taxon>Eukaryota</taxon>
        <taxon>Metazoa</taxon>
        <taxon>Ecdysozoa</taxon>
        <taxon>Nematoda</taxon>
        <taxon>Chromadorea</taxon>
        <taxon>Rhabditida</taxon>
        <taxon>Tylenchina</taxon>
        <taxon>Tylenchomorpha</taxon>
        <taxon>Sphaerularioidea</taxon>
        <taxon>Anguinidae</taxon>
        <taxon>Anguininae</taxon>
        <taxon>Ditylenchus</taxon>
    </lineage>
</organism>
<evidence type="ECO:0000256" key="1">
    <source>
        <dbReference type="ARBA" id="ARBA00006803"/>
    </source>
</evidence>
<feature type="transmembrane region" description="Helical" evidence="2">
    <location>
        <begin position="155"/>
        <end position="174"/>
    </location>
</feature>
<comment type="similarity">
    <text evidence="1">Belongs to the nematode receptor-like protein sre family.</text>
</comment>
<keyword evidence="2" id="KW-0472">Membrane</keyword>
<evidence type="ECO:0000256" key="2">
    <source>
        <dbReference type="SAM" id="Phobius"/>
    </source>
</evidence>
<feature type="transmembrane region" description="Helical" evidence="2">
    <location>
        <begin position="115"/>
        <end position="135"/>
    </location>
</feature>
<evidence type="ECO:0000313" key="4">
    <source>
        <dbReference type="Proteomes" id="UP001201812"/>
    </source>
</evidence>
<comment type="caution">
    <text evidence="3">The sequence shown here is derived from an EMBL/GenBank/DDBJ whole genome shotgun (WGS) entry which is preliminary data.</text>
</comment>
<dbReference type="GO" id="GO:0007606">
    <property type="term" value="P:sensory perception of chemical stimulus"/>
    <property type="evidence" value="ECO:0007669"/>
    <property type="project" value="InterPro"/>
</dbReference>
<dbReference type="GO" id="GO:0016020">
    <property type="term" value="C:membrane"/>
    <property type="evidence" value="ECO:0007669"/>
    <property type="project" value="InterPro"/>
</dbReference>
<dbReference type="EMBL" id="JAKKPZ010000008">
    <property type="protein sequence ID" value="KAI1718303.1"/>
    <property type="molecule type" value="Genomic_DNA"/>
</dbReference>
<dbReference type="Pfam" id="PF03125">
    <property type="entry name" value="Sre"/>
    <property type="match status" value="1"/>
</dbReference>
<keyword evidence="4" id="KW-1185">Reference proteome</keyword>
<proteinExistence type="inferred from homology"/>
<dbReference type="AlphaFoldDB" id="A0AAD4NBC8"/>
<name>A0AAD4NBC8_9BILA</name>
<accession>A0AAD4NBC8</accession>
<reference evidence="3" key="1">
    <citation type="submission" date="2022-01" db="EMBL/GenBank/DDBJ databases">
        <title>Genome Sequence Resource for Two Populations of Ditylenchus destructor, the Migratory Endoparasitic Phytonematode.</title>
        <authorList>
            <person name="Zhang H."/>
            <person name="Lin R."/>
            <person name="Xie B."/>
        </authorList>
    </citation>
    <scope>NUCLEOTIDE SEQUENCE</scope>
    <source>
        <strain evidence="3">BazhouSP</strain>
    </source>
</reference>
<dbReference type="InterPro" id="IPR004151">
    <property type="entry name" value="7TM_GPCR_serpentine_rcpt_Sre"/>
</dbReference>
<feature type="transmembrane region" description="Helical" evidence="2">
    <location>
        <begin position="46"/>
        <end position="70"/>
    </location>
</feature>